<feature type="transmembrane region" description="Helical" evidence="6">
    <location>
        <begin position="305"/>
        <end position="324"/>
    </location>
</feature>
<dbReference type="CDD" id="cd06581">
    <property type="entry name" value="TM_PBP1_LivM_like"/>
    <property type="match status" value="1"/>
</dbReference>
<evidence type="ECO:0000256" key="3">
    <source>
        <dbReference type="ARBA" id="ARBA00022692"/>
    </source>
</evidence>
<feature type="transmembrane region" description="Helical" evidence="6">
    <location>
        <begin position="124"/>
        <end position="143"/>
    </location>
</feature>
<dbReference type="AlphaFoldDB" id="A0A9D6V445"/>
<feature type="transmembrane region" description="Helical" evidence="6">
    <location>
        <begin position="20"/>
        <end position="40"/>
    </location>
</feature>
<dbReference type="InterPro" id="IPR043428">
    <property type="entry name" value="LivM-like"/>
</dbReference>
<feature type="transmembrane region" description="Helical" evidence="6">
    <location>
        <begin position="71"/>
        <end position="91"/>
    </location>
</feature>
<gene>
    <name evidence="7" type="ORF">HY912_18720</name>
</gene>
<dbReference type="PANTHER" id="PTHR30482">
    <property type="entry name" value="HIGH-AFFINITY BRANCHED-CHAIN AMINO ACID TRANSPORT SYSTEM PERMEASE"/>
    <property type="match status" value="1"/>
</dbReference>
<dbReference type="Proteomes" id="UP000807825">
    <property type="component" value="Unassembled WGS sequence"/>
</dbReference>
<evidence type="ECO:0000256" key="4">
    <source>
        <dbReference type="ARBA" id="ARBA00022989"/>
    </source>
</evidence>
<evidence type="ECO:0000256" key="1">
    <source>
        <dbReference type="ARBA" id="ARBA00004651"/>
    </source>
</evidence>
<reference evidence="7" key="1">
    <citation type="submission" date="2020-07" db="EMBL/GenBank/DDBJ databases">
        <title>Huge and variable diversity of episymbiotic CPR bacteria and DPANN archaea in groundwater ecosystems.</title>
        <authorList>
            <person name="He C.Y."/>
            <person name="Keren R."/>
            <person name="Whittaker M."/>
            <person name="Farag I.F."/>
            <person name="Doudna J."/>
            <person name="Cate J.H.D."/>
            <person name="Banfield J.F."/>
        </authorList>
    </citation>
    <scope>NUCLEOTIDE SEQUENCE</scope>
    <source>
        <strain evidence="7">NC_groundwater_1664_Pr3_B-0.1um_52_9</strain>
    </source>
</reference>
<dbReference type="InterPro" id="IPR001851">
    <property type="entry name" value="ABC_transp_permease"/>
</dbReference>
<keyword evidence="4 6" id="KW-1133">Transmembrane helix</keyword>
<keyword evidence="2" id="KW-1003">Cell membrane</keyword>
<dbReference type="EMBL" id="JACRDE010000492">
    <property type="protein sequence ID" value="MBI5251528.1"/>
    <property type="molecule type" value="Genomic_DNA"/>
</dbReference>
<feature type="transmembrane region" description="Helical" evidence="6">
    <location>
        <begin position="222"/>
        <end position="245"/>
    </location>
</feature>
<dbReference type="PANTHER" id="PTHR30482:SF5">
    <property type="entry name" value="ABC TRANSPORTER PERMEASE PROTEIN"/>
    <property type="match status" value="1"/>
</dbReference>
<feature type="transmembrane region" description="Helical" evidence="6">
    <location>
        <begin position="97"/>
        <end position="117"/>
    </location>
</feature>
<evidence type="ECO:0000256" key="2">
    <source>
        <dbReference type="ARBA" id="ARBA00022475"/>
    </source>
</evidence>
<feature type="transmembrane region" description="Helical" evidence="6">
    <location>
        <begin position="257"/>
        <end position="284"/>
    </location>
</feature>
<evidence type="ECO:0000313" key="8">
    <source>
        <dbReference type="Proteomes" id="UP000807825"/>
    </source>
</evidence>
<feature type="transmembrane region" description="Helical" evidence="6">
    <location>
        <begin position="46"/>
        <end position="64"/>
    </location>
</feature>
<comment type="subcellular location">
    <subcellularLocation>
        <location evidence="1">Cell membrane</location>
        <topology evidence="1">Multi-pass membrane protein</topology>
    </subcellularLocation>
</comment>
<evidence type="ECO:0000256" key="6">
    <source>
        <dbReference type="SAM" id="Phobius"/>
    </source>
</evidence>
<accession>A0A9D6V445</accession>
<feature type="transmembrane region" description="Helical" evidence="6">
    <location>
        <begin position="173"/>
        <end position="192"/>
    </location>
</feature>
<evidence type="ECO:0000313" key="7">
    <source>
        <dbReference type="EMBL" id="MBI5251528.1"/>
    </source>
</evidence>
<name>A0A9D6V445_9BACT</name>
<keyword evidence="3 6" id="KW-0812">Transmembrane</keyword>
<protein>
    <submittedName>
        <fullName evidence="7">Branched-chain amino acid ABC transporter permease</fullName>
    </submittedName>
</protein>
<evidence type="ECO:0000256" key="5">
    <source>
        <dbReference type="ARBA" id="ARBA00023136"/>
    </source>
</evidence>
<sequence>MRCGDFKESYLEDEKIFQTWFVKFWLGLLLVCLLLFPLLADAYMLYIANIIGFAIIGAVGLNLLTGFTGQISLGHAAFVGVGGYATAILMTRLDLPFWVALPIAGLVTAGVGMVIGIPSLRVKGLYLVIATLAAQFILEYVFMHWESMTRGIRGINVPPPRIGGFVFDTERSFYFITLILVFLGVAFARNLVRTKWGRAFVAIRDRDLAAEIMGINLFRYKLAAFAVSSFYAGIAGGLWVAFMKIVTPEHFPFSLSIQYLAMVIVGGLGTVLGSIFGAVFMTLVPELLNVLTGATKYLFPGMDQLFIPLKEVIFGVLIVSFLIFEPHGLAEIWNRTKNFFTLWPFSY</sequence>
<dbReference type="GO" id="GO:0005886">
    <property type="term" value="C:plasma membrane"/>
    <property type="evidence" value="ECO:0007669"/>
    <property type="project" value="UniProtKB-SubCell"/>
</dbReference>
<comment type="caution">
    <text evidence="7">The sequence shown here is derived from an EMBL/GenBank/DDBJ whole genome shotgun (WGS) entry which is preliminary data.</text>
</comment>
<dbReference type="Pfam" id="PF02653">
    <property type="entry name" value="BPD_transp_2"/>
    <property type="match status" value="1"/>
</dbReference>
<keyword evidence="5 6" id="KW-0472">Membrane</keyword>
<dbReference type="GO" id="GO:0015658">
    <property type="term" value="F:branched-chain amino acid transmembrane transporter activity"/>
    <property type="evidence" value="ECO:0007669"/>
    <property type="project" value="InterPro"/>
</dbReference>
<proteinExistence type="predicted"/>
<organism evidence="7 8">
    <name type="scientific">Desulfomonile tiedjei</name>
    <dbReference type="NCBI Taxonomy" id="2358"/>
    <lineage>
        <taxon>Bacteria</taxon>
        <taxon>Pseudomonadati</taxon>
        <taxon>Thermodesulfobacteriota</taxon>
        <taxon>Desulfomonilia</taxon>
        <taxon>Desulfomonilales</taxon>
        <taxon>Desulfomonilaceae</taxon>
        <taxon>Desulfomonile</taxon>
    </lineage>
</organism>